<evidence type="ECO:0000313" key="3">
    <source>
        <dbReference type="EMBL" id="WNL50042.1"/>
    </source>
</evidence>
<dbReference type="InterPro" id="IPR011333">
    <property type="entry name" value="SKP1/BTB/POZ_sf"/>
</dbReference>
<dbReference type="InterPro" id="IPR000210">
    <property type="entry name" value="BTB/POZ_dom"/>
</dbReference>
<name>A0AA96J0W1_9VIRU</name>
<dbReference type="PROSITE" id="PS50097">
    <property type="entry name" value="BTB"/>
    <property type="match status" value="1"/>
</dbReference>
<proteinExistence type="inferred from homology"/>
<evidence type="ECO:0000256" key="1">
    <source>
        <dbReference type="ARBA" id="ARBA00006497"/>
    </source>
</evidence>
<dbReference type="Gene3D" id="3.30.710.10">
    <property type="entry name" value="Potassium Channel Kv1.1, Chain A"/>
    <property type="match status" value="1"/>
</dbReference>
<evidence type="ECO:0000259" key="2">
    <source>
        <dbReference type="PROSITE" id="PS50097"/>
    </source>
</evidence>
<dbReference type="EMBL" id="OR343189">
    <property type="protein sequence ID" value="WNL50042.1"/>
    <property type="molecule type" value="Genomic_DNA"/>
</dbReference>
<protein>
    <recommendedName>
        <fullName evidence="2">BTB domain-containing protein</fullName>
    </recommendedName>
</protein>
<sequence length="307" mass="35612">MQNVVLLKSLEGVVFPFKKEELAEKSLYFEALFRNGWKDSDERTVFVDVPFTQLQRILDFVFGTTDELKETDRQHLHFWFPGIPFFKVKQRLELSEETCQTMFSQYPKMRVYTPKKYHQLRSEIFEMNGGFLVMEPLEKCTSFEEAVKGIPTFSISKVPYFSTGREEYTTKTDGFWLWCHCCLMGYDVSGQEMLCETGLVVIPIHRIVWEILSNGSNINSSGMLFEGSGNFLVVLCEGQDKTRLPSKTEFVRYEKDEDWMLPFKLFTVQNGVRLSRGFLMGKNFPQEADASKLTSSFILHDKAVLSD</sequence>
<gene>
    <name evidence="3" type="ORF">MarDSR_003</name>
</gene>
<dbReference type="SUPFAM" id="SSF54695">
    <property type="entry name" value="POZ domain"/>
    <property type="match status" value="1"/>
</dbReference>
<accession>A0AA96J0W1</accession>
<comment type="similarity">
    <text evidence="1">Belongs to the mimivirus BTB/WD family.</text>
</comment>
<organism evidence="3">
    <name type="scientific">Marseillevirus sp</name>
    <dbReference type="NCBI Taxonomy" id="2809551"/>
    <lineage>
        <taxon>Viruses</taxon>
        <taxon>Varidnaviria</taxon>
        <taxon>Bamfordvirae</taxon>
        <taxon>Nucleocytoviricota</taxon>
        <taxon>Megaviricetes</taxon>
        <taxon>Pimascovirales</taxon>
        <taxon>Pimascovirales incertae sedis</taxon>
        <taxon>Marseilleviridae</taxon>
        <taxon>Marseillevirus</taxon>
    </lineage>
</organism>
<feature type="domain" description="BTB" evidence="2">
    <location>
        <begin position="2"/>
        <end position="70"/>
    </location>
</feature>
<reference evidence="3" key="1">
    <citation type="submission" date="2023-07" db="EMBL/GenBank/DDBJ databases">
        <authorList>
            <person name="Xia Y."/>
        </authorList>
    </citation>
    <scope>NUCLEOTIDE SEQUENCE</scope>
    <source>
        <strain evidence="3">E</strain>
    </source>
</reference>